<dbReference type="SUPFAM" id="SSF49785">
    <property type="entry name" value="Galactose-binding domain-like"/>
    <property type="match status" value="1"/>
</dbReference>
<feature type="domain" description="DUF642" evidence="2">
    <location>
        <begin position="37"/>
        <end position="191"/>
    </location>
</feature>
<keyword evidence="1" id="KW-0732">Signal</keyword>
<feature type="signal peptide" evidence="1">
    <location>
        <begin position="1"/>
        <end position="32"/>
    </location>
</feature>
<dbReference type="InterPro" id="IPR008979">
    <property type="entry name" value="Galactose-bd-like_sf"/>
</dbReference>
<dbReference type="InterPro" id="IPR006946">
    <property type="entry name" value="DGR2-like_dom"/>
</dbReference>
<sequence>MTMLTKLLNVKIAVALALSILPMTLSIKPAAAAGNNILQNGSFEDTVVANKSYGLYPSISGWNLLSGSIGTRIEVQNNVAGTPLDGNNLVELDSNGVTGIYQDLATIVGRTYQLQFGFSPRAGIKDNRLNINWGNNLVANLTADGTGLKDTKWQLFTYNLVATSAITRLSFDNLNELSDTYGTYIDKVSVRDIPETSPFIGLLAFGFIGGVMLRRKQQKALPQA</sequence>
<protein>
    <submittedName>
        <fullName evidence="3">DUF642 domain-containing protein</fullName>
    </submittedName>
</protein>
<comment type="caution">
    <text evidence="3">The sequence shown here is derived from an EMBL/GenBank/DDBJ whole genome shotgun (WGS) entry which is preliminary data.</text>
</comment>
<reference evidence="4" key="1">
    <citation type="journal article" date="2021" name="Science">
        <title>Hunting the eagle killer: A cyanobacterial neurotoxin causes vacuolar myelinopathy.</title>
        <authorList>
            <person name="Breinlinger S."/>
            <person name="Phillips T.J."/>
            <person name="Haram B.N."/>
            <person name="Mares J."/>
            <person name="Martinez Yerena J.A."/>
            <person name="Hrouzek P."/>
            <person name="Sobotka R."/>
            <person name="Henderson W.M."/>
            <person name="Schmieder P."/>
            <person name="Williams S.M."/>
            <person name="Lauderdale J.D."/>
            <person name="Wilde H.D."/>
            <person name="Gerrin W."/>
            <person name="Kust A."/>
            <person name="Washington J.W."/>
            <person name="Wagner C."/>
            <person name="Geier B."/>
            <person name="Liebeke M."/>
            <person name="Enke H."/>
            <person name="Niedermeyer T.H.J."/>
            <person name="Wilde S.B."/>
        </authorList>
    </citation>
    <scope>NUCLEOTIDE SEQUENCE [LARGE SCALE GENOMIC DNA]</scope>
    <source>
        <strain evidence="4">Thurmond2011</strain>
    </source>
</reference>
<dbReference type="Proteomes" id="UP000667802">
    <property type="component" value="Unassembled WGS sequence"/>
</dbReference>
<accession>A0AAP5I1Z0</accession>
<feature type="chain" id="PRO_5042931190" evidence="1">
    <location>
        <begin position="33"/>
        <end position="224"/>
    </location>
</feature>
<name>A0AAP5I1Z0_9CYAN</name>
<proteinExistence type="predicted"/>
<dbReference type="RefSeq" id="WP_208352435.1">
    <property type="nucleotide sequence ID" value="NZ_JAALHA020000001.1"/>
</dbReference>
<evidence type="ECO:0000313" key="3">
    <source>
        <dbReference type="EMBL" id="MDR9893647.1"/>
    </source>
</evidence>
<keyword evidence="4" id="KW-1185">Reference proteome</keyword>
<evidence type="ECO:0000256" key="1">
    <source>
        <dbReference type="SAM" id="SignalP"/>
    </source>
</evidence>
<dbReference type="Gene3D" id="2.60.120.260">
    <property type="entry name" value="Galactose-binding domain-like"/>
    <property type="match status" value="1"/>
</dbReference>
<organism evidence="3 4">
    <name type="scientific">Aetokthonos hydrillicola Thurmond2011</name>
    <dbReference type="NCBI Taxonomy" id="2712845"/>
    <lineage>
        <taxon>Bacteria</taxon>
        <taxon>Bacillati</taxon>
        <taxon>Cyanobacteriota</taxon>
        <taxon>Cyanophyceae</taxon>
        <taxon>Nostocales</taxon>
        <taxon>Hapalosiphonaceae</taxon>
        <taxon>Aetokthonos</taxon>
    </lineage>
</organism>
<evidence type="ECO:0000259" key="2">
    <source>
        <dbReference type="Pfam" id="PF04862"/>
    </source>
</evidence>
<evidence type="ECO:0000313" key="4">
    <source>
        <dbReference type="Proteomes" id="UP000667802"/>
    </source>
</evidence>
<dbReference type="Pfam" id="PF04862">
    <property type="entry name" value="DUF642"/>
    <property type="match status" value="1"/>
</dbReference>
<dbReference type="AlphaFoldDB" id="A0AAP5I1Z0"/>
<gene>
    <name evidence="3" type="ORF">G7B40_003495</name>
</gene>
<dbReference type="EMBL" id="JAALHA020000001">
    <property type="protein sequence ID" value="MDR9893647.1"/>
    <property type="molecule type" value="Genomic_DNA"/>
</dbReference>